<evidence type="ECO:0000313" key="1">
    <source>
        <dbReference type="EMBL" id="OBS67704.1"/>
    </source>
</evidence>
<accession>A0A1A6GPB8</accession>
<feature type="non-terminal residue" evidence="1">
    <location>
        <position position="66"/>
    </location>
</feature>
<reference evidence="1 2" key="1">
    <citation type="submission" date="2016-06" db="EMBL/GenBank/DDBJ databases">
        <title>The Draft Genome Sequence and Annotation of the Desert Woodrat Neotoma lepida.</title>
        <authorList>
            <person name="Campbell M."/>
            <person name="Oakeson K.F."/>
            <person name="Yandell M."/>
            <person name="Halpert J.R."/>
            <person name="Dearing D."/>
        </authorList>
    </citation>
    <scope>NUCLEOTIDE SEQUENCE [LARGE SCALE GENOMIC DNA]</scope>
    <source>
        <strain evidence="1">417</strain>
        <tissue evidence="1">Liver</tissue>
    </source>
</reference>
<organism evidence="1 2">
    <name type="scientific">Neotoma lepida</name>
    <name type="common">Desert woodrat</name>
    <dbReference type="NCBI Taxonomy" id="56216"/>
    <lineage>
        <taxon>Eukaryota</taxon>
        <taxon>Metazoa</taxon>
        <taxon>Chordata</taxon>
        <taxon>Craniata</taxon>
        <taxon>Vertebrata</taxon>
        <taxon>Euteleostomi</taxon>
        <taxon>Mammalia</taxon>
        <taxon>Eutheria</taxon>
        <taxon>Euarchontoglires</taxon>
        <taxon>Glires</taxon>
        <taxon>Rodentia</taxon>
        <taxon>Myomorpha</taxon>
        <taxon>Muroidea</taxon>
        <taxon>Cricetidae</taxon>
        <taxon>Neotominae</taxon>
        <taxon>Neotoma</taxon>
    </lineage>
</organism>
<dbReference type="Proteomes" id="UP000092124">
    <property type="component" value="Unassembled WGS sequence"/>
</dbReference>
<protein>
    <submittedName>
        <fullName evidence="1">Uncharacterized protein</fullName>
    </submittedName>
</protein>
<dbReference type="AlphaFoldDB" id="A0A1A6GPB8"/>
<keyword evidence="2" id="KW-1185">Reference proteome</keyword>
<comment type="caution">
    <text evidence="1">The sequence shown here is derived from an EMBL/GenBank/DDBJ whole genome shotgun (WGS) entry which is preliminary data.</text>
</comment>
<evidence type="ECO:0000313" key="2">
    <source>
        <dbReference type="Proteomes" id="UP000092124"/>
    </source>
</evidence>
<proteinExistence type="predicted"/>
<name>A0A1A6GPB8_NEOLE</name>
<gene>
    <name evidence="1" type="ORF">A6R68_03755</name>
</gene>
<sequence>MANDEHTSIAIKPNGAQQGPCCEDRLGDEGRRSLLILVPPLQTLGSKLHFCGERKGDELVVSALGN</sequence>
<dbReference type="EMBL" id="LZPO01077925">
    <property type="protein sequence ID" value="OBS67704.1"/>
    <property type="molecule type" value="Genomic_DNA"/>
</dbReference>